<dbReference type="PANTHER" id="PTHR33540:SF1">
    <property type="entry name" value="N-ACETYLMURAMATE_N-ACETYLGLUCOSAMINE KINASE"/>
    <property type="match status" value="1"/>
</dbReference>
<dbReference type="PANTHER" id="PTHR33540">
    <property type="entry name" value="TRNA THREONYLCARBAMOYLADENOSINE BIOSYNTHESIS PROTEIN TSAE"/>
    <property type="match status" value="1"/>
</dbReference>
<dbReference type="DNASU" id="1171296"/>
<dbReference type="PhylomeDB" id="Q8EB97"/>
<dbReference type="Gene3D" id="3.30.200.20">
    <property type="entry name" value="Phosphorylase Kinase, domain 1"/>
    <property type="match status" value="1"/>
</dbReference>
<dbReference type="AlphaFoldDB" id="Q8EB97"/>
<dbReference type="BioCyc" id="SONE211586:G1GMP-3386-MONOMER"/>
<dbReference type="PATRIC" id="fig|211586.12.peg.3524"/>
<name>Q8EB97_SHEON</name>
<dbReference type="SUPFAM" id="SSF56112">
    <property type="entry name" value="Protein kinase-like (PK-like)"/>
    <property type="match status" value="1"/>
</dbReference>
<keyword evidence="5" id="KW-1185">Reference proteome</keyword>
<dbReference type="Gene3D" id="3.90.1200.10">
    <property type="match status" value="1"/>
</dbReference>
<keyword evidence="2" id="KW-0067">ATP-binding</keyword>
<dbReference type="eggNOG" id="COG3178">
    <property type="taxonomic scope" value="Bacteria"/>
</dbReference>
<accession>Q8EB97</accession>
<reference evidence="4 5" key="3">
    <citation type="journal article" date="2008" name="Appl. Environ. Microbiol.">
        <title>Identification of mobile elements and pseudogenes in the Shewanella oneidensis MR-1 genome.</title>
        <authorList>
            <person name="Romine M.F."/>
            <person name="Carlson T.S."/>
            <person name="Norbeck A.D."/>
            <person name="McCue L.A."/>
            <person name="Lipton M.S."/>
        </authorList>
    </citation>
    <scope>NUCLEOTIDE SEQUENCE [LARGE SCALE GENOMIC DNA]</scope>
    <source>
        <strain evidence="5">ATCC 700550 / JCM 31522 / CIP 106686 / LMG 19005 / NCIMB 14063 / MR-1</strain>
    </source>
</reference>
<evidence type="ECO:0000256" key="1">
    <source>
        <dbReference type="ARBA" id="ARBA00022741"/>
    </source>
</evidence>
<dbReference type="EMBL" id="AE014299">
    <property type="protein sequence ID" value="AAN56621.2"/>
    <property type="molecule type" value="Genomic_DNA"/>
</dbReference>
<evidence type="ECO:0000259" key="3">
    <source>
        <dbReference type="Pfam" id="PF01636"/>
    </source>
</evidence>
<dbReference type="PaxDb" id="211586-SO_3635"/>
<dbReference type="Proteomes" id="UP000008186">
    <property type="component" value="Chromosome"/>
</dbReference>
<evidence type="ECO:0000313" key="5">
    <source>
        <dbReference type="Proteomes" id="UP000008186"/>
    </source>
</evidence>
<dbReference type="InterPro" id="IPR002575">
    <property type="entry name" value="Aminoglycoside_PTrfase"/>
</dbReference>
<reference evidence="4 5" key="1">
    <citation type="journal article" date="2002" name="Nat. Biotechnol.">
        <title>Genome sequence of the dissimilatory metal ion-reducing bacterium Shewanella oneidensis.</title>
        <authorList>
            <person name="Heidelberg J.F."/>
            <person name="Paulsen I.T."/>
            <person name="Nelson K.E."/>
            <person name="Gaidos E.J."/>
            <person name="Nelson W.C."/>
            <person name="Read T.D."/>
            <person name="Eisen J.A."/>
            <person name="Seshadri R."/>
            <person name="Ward N."/>
            <person name="Methe B."/>
            <person name="Clayton R.A."/>
            <person name="Meyer T."/>
            <person name="Tsapin A."/>
            <person name="Scott J."/>
            <person name="Beanan M."/>
            <person name="Brinkac L."/>
            <person name="Daugherty S."/>
            <person name="DeBoy R.T."/>
            <person name="Dodson R.J."/>
            <person name="Durkin A.S."/>
            <person name="Haft D.H."/>
            <person name="Kolonay J.F."/>
            <person name="Madupu R."/>
            <person name="Peterson J.D."/>
            <person name="Umayam L.A."/>
            <person name="White O."/>
            <person name="Wolf A.M."/>
            <person name="Vamathevan J."/>
            <person name="Weidman J."/>
            <person name="Impraim M."/>
            <person name="Lee K."/>
            <person name="Berry K."/>
            <person name="Lee C."/>
            <person name="Mueller J."/>
            <person name="Khouri H."/>
            <person name="Gill J."/>
            <person name="Utterback T.R."/>
            <person name="McDonald L.A."/>
            <person name="Feldblyum T.V."/>
            <person name="Smith H.O."/>
            <person name="Venter J.C."/>
            <person name="Nealson K.H."/>
            <person name="Fraser C.M."/>
        </authorList>
    </citation>
    <scope>NUCLEOTIDE SEQUENCE [LARGE SCALE GENOMIC DNA]</scope>
    <source>
        <strain evidence="5">ATCC 700550 / JCM 31522 / CIP 106686 / LMG 19005 / NCIMB 14063 / MR-1</strain>
    </source>
</reference>
<feature type="domain" description="Aminoglycoside phosphotransferase" evidence="3">
    <location>
        <begin position="41"/>
        <end position="270"/>
    </location>
</feature>
<dbReference type="OrthoDB" id="9809275at2"/>
<sequence length="365" mass="41249">MPAIIKQFFYKSHEMTLSDPRFISLNQWLNCYFSDDVTPILISGDASFRRYFRVFAHDTSYIIADSPPALVPIAPFIALSSAYAAAGLTVPKVIASDADQGFMLLSDLGDTQLLSVLTDDNVADYYCRALALLPQVATVVESQDPVSGITQPLPLYDEAFVRRELGIFTEWLLARHLQLELGDEERTLVDESFDLLVKNALAQPKVGMHRDFHSRNLMLKDGGLCVIDFQDAVLGPVTYDAVSLLRDCYIRWPQAMVLELIQQHYQQVLESGHLPEGTSFRQYQSWFDLMGLQRHIKAAGIFARLYYRDNKPAYMADIPLTLAYIVDIARMYPELAPFAAWVESRVIPAFNLPLKQQDKQPGSSR</sequence>
<dbReference type="InterPro" id="IPR011009">
    <property type="entry name" value="Kinase-like_dom_sf"/>
</dbReference>
<evidence type="ECO:0000256" key="2">
    <source>
        <dbReference type="ARBA" id="ARBA00022840"/>
    </source>
</evidence>
<reference evidence="4 5" key="4">
    <citation type="journal article" date="2011" name="BMC Genomics">
        <title>Genome-wide protein localization prediction strategies for gram negative bacteria.</title>
        <authorList>
            <person name="Romine M.F."/>
        </authorList>
    </citation>
    <scope>NUCLEOTIDE SEQUENCE [LARGE SCALE GENOMIC DNA]</scope>
    <source>
        <strain evidence="5">ATCC 700550 / JCM 31522 / CIP 106686 / LMG 19005 / NCIMB 14063 / MR-1</strain>
    </source>
</reference>
<protein>
    <submittedName>
        <fullName evidence="4">Cell wall phosphotransferase</fullName>
    </submittedName>
</protein>
<keyword evidence="1" id="KW-0547">Nucleotide-binding</keyword>
<dbReference type="KEGG" id="son:SO_3635"/>
<dbReference type="GO" id="GO:0005524">
    <property type="term" value="F:ATP binding"/>
    <property type="evidence" value="ECO:0007669"/>
    <property type="project" value="UniProtKB-KW"/>
</dbReference>
<dbReference type="HOGENOM" id="CLU_021467_1_0_6"/>
<dbReference type="STRING" id="211586.SO_3635"/>
<reference evidence="4 5" key="2">
    <citation type="journal article" date="2005" name="Proteomics">
        <title>Global detection and characterization of hypothetical proteins in Shewanella oneidensis MR-1 using LC-MS based proteomics.</title>
        <authorList>
            <person name="Elias D.A."/>
            <person name="Monroe M.E."/>
            <person name="Marshall M.J."/>
            <person name="Romine M.F."/>
            <person name="Belieav A.S."/>
            <person name="Fredrickson J.K."/>
            <person name="Anderson G.A."/>
            <person name="Smith R.D."/>
            <person name="Lipton M.S."/>
        </authorList>
    </citation>
    <scope>NUCLEOTIDE SEQUENCE [LARGE SCALE GENOMIC DNA]</scope>
    <source>
        <strain evidence="5">ATCC 700550 / JCM 31522 / CIP 106686 / LMG 19005 / NCIMB 14063 / MR-1</strain>
    </source>
</reference>
<proteinExistence type="predicted"/>
<gene>
    <name evidence="4" type="ordered locus">SO_3635</name>
</gene>
<dbReference type="RefSeq" id="WP_011073438.1">
    <property type="nucleotide sequence ID" value="NC_004347.2"/>
</dbReference>
<organism evidence="4 5">
    <name type="scientific">Shewanella oneidensis (strain ATCC 700550 / JCM 31522 / CIP 106686 / LMG 19005 / NCIMB 14063 / MR-1)</name>
    <dbReference type="NCBI Taxonomy" id="211586"/>
    <lineage>
        <taxon>Bacteria</taxon>
        <taxon>Pseudomonadati</taxon>
        <taxon>Pseudomonadota</taxon>
        <taxon>Gammaproteobacteria</taxon>
        <taxon>Alteromonadales</taxon>
        <taxon>Shewanellaceae</taxon>
        <taxon>Shewanella</taxon>
    </lineage>
</organism>
<evidence type="ECO:0000313" key="4">
    <source>
        <dbReference type="EMBL" id="AAN56621.2"/>
    </source>
</evidence>
<dbReference type="Pfam" id="PF01636">
    <property type="entry name" value="APH"/>
    <property type="match status" value="1"/>
</dbReference>